<keyword evidence="1" id="KW-1133">Transmembrane helix</keyword>
<keyword evidence="1" id="KW-0812">Transmembrane</keyword>
<dbReference type="EMBL" id="PGEM01000024">
    <property type="protein sequence ID" value="PPJ64683.1"/>
    <property type="molecule type" value="Genomic_DNA"/>
</dbReference>
<evidence type="ECO:0000313" key="2">
    <source>
        <dbReference type="EMBL" id="PPJ64683.1"/>
    </source>
</evidence>
<feature type="transmembrane region" description="Helical" evidence="1">
    <location>
        <begin position="115"/>
        <end position="132"/>
    </location>
</feature>
<dbReference type="RefSeq" id="WP_104386493.1">
    <property type="nucleotide sequence ID" value="NZ_PGEM01000024.1"/>
</dbReference>
<sequence>MESLFKDILGIFTYIQGLFATVQKLFTPTKAYSWQTFIYLSLFSWAISSLAVGYIKDVIAFCGWLFLLAGTAWYTTDDPLRVPGTFMPVGAVITGFLVSVFAFGHKENVLTSNTIVIWPTIAAVVTAIPNFFEGTGGTAAKTKLPKVQDRQKVVVLLAWCMLLSCWLQFYFVIDKWLKEYPSLRADNFQKSAFVIRLEPPKQKPKNGDLILNKIQPLVTSQIAKKPWSEVEKWLIEVNEQLGNIGRRSIENNLGESKEKLLWRIEPRVVSIKSGYRLDILMIWAGPSADNRGYYWKKSCLIQPSGGSKQTENKNAVATISCDRLNKFILGSPPPQPQG</sequence>
<dbReference type="InterPro" id="IPR020360">
    <property type="entry name" value="Uncharacterised_alr2393"/>
</dbReference>
<dbReference type="Proteomes" id="UP000239589">
    <property type="component" value="Unassembled WGS sequence"/>
</dbReference>
<dbReference type="AlphaFoldDB" id="A0A2S6CY47"/>
<evidence type="ECO:0008006" key="4">
    <source>
        <dbReference type="Google" id="ProtNLM"/>
    </source>
</evidence>
<accession>A0A2S6CY47</accession>
<keyword evidence="3" id="KW-1185">Reference proteome</keyword>
<proteinExistence type="predicted"/>
<gene>
    <name evidence="2" type="ORF">CUN59_03330</name>
</gene>
<comment type="caution">
    <text evidence="2">The sequence shown here is derived from an EMBL/GenBank/DDBJ whole genome shotgun (WGS) entry which is preliminary data.</text>
</comment>
<feature type="transmembrane region" description="Helical" evidence="1">
    <location>
        <begin position="82"/>
        <end position="103"/>
    </location>
</feature>
<name>A0A2S6CY47_9CYAN</name>
<evidence type="ECO:0000313" key="3">
    <source>
        <dbReference type="Proteomes" id="UP000239589"/>
    </source>
</evidence>
<dbReference type="OrthoDB" id="527058at2"/>
<keyword evidence="1" id="KW-0472">Membrane</keyword>
<evidence type="ECO:0000256" key="1">
    <source>
        <dbReference type="SAM" id="Phobius"/>
    </source>
</evidence>
<reference evidence="2 3" key="1">
    <citation type="submission" date="2018-02" db="EMBL/GenBank/DDBJ databases">
        <title>Discovery of a pederin family compound in a non-symbiotic bloom-forming cyanobacterium.</title>
        <authorList>
            <person name="Kust A."/>
            <person name="Mares J."/>
            <person name="Jokela J."/>
            <person name="Urajova P."/>
            <person name="Hajek J."/>
            <person name="Saurav K."/>
            <person name="Voracova K."/>
            <person name="Fewer D.P."/>
            <person name="Haapaniemi E."/>
            <person name="Permi P."/>
            <person name="Rehakova K."/>
            <person name="Sivonen K."/>
            <person name="Hrouzek P."/>
        </authorList>
    </citation>
    <scope>NUCLEOTIDE SEQUENCE [LARGE SCALE GENOMIC DNA]</scope>
    <source>
        <strain evidence="2 3">CHARLIE-1</strain>
    </source>
</reference>
<feature type="transmembrane region" description="Helical" evidence="1">
    <location>
        <begin position="58"/>
        <end position="76"/>
    </location>
</feature>
<protein>
    <recommendedName>
        <fullName evidence="4">DUF5357 domain-containing protein</fullName>
    </recommendedName>
</protein>
<organism evidence="2 3">
    <name type="scientific">Cuspidothrix issatschenkoi CHARLIE-1</name>
    <dbReference type="NCBI Taxonomy" id="2052836"/>
    <lineage>
        <taxon>Bacteria</taxon>
        <taxon>Bacillati</taxon>
        <taxon>Cyanobacteriota</taxon>
        <taxon>Cyanophyceae</taxon>
        <taxon>Nostocales</taxon>
        <taxon>Aphanizomenonaceae</taxon>
        <taxon>Cuspidothrix</taxon>
    </lineage>
</organism>
<feature type="transmembrane region" description="Helical" evidence="1">
    <location>
        <begin position="152"/>
        <end position="173"/>
    </location>
</feature>
<dbReference type="Pfam" id="PF17310">
    <property type="entry name" value="DUF5357"/>
    <property type="match status" value="1"/>
</dbReference>
<dbReference type="NCBIfam" id="NF037953">
    <property type="entry name" value="frad"/>
    <property type="match status" value="1"/>
</dbReference>